<comment type="caution">
    <text evidence="1">The sequence shown here is derived from an EMBL/GenBank/DDBJ whole genome shotgun (WGS) entry which is preliminary data.</text>
</comment>
<evidence type="ECO:0000313" key="1">
    <source>
        <dbReference type="EMBL" id="PGH85767.1"/>
    </source>
</evidence>
<name>A0A9X7C1S2_BACTU</name>
<reference evidence="1 2" key="1">
    <citation type="submission" date="2017-09" db="EMBL/GenBank/DDBJ databases">
        <title>Large-scale bioinformatics analysis of Bacillus genomes uncovers conserved roles of natural products in bacterial physiology.</title>
        <authorList>
            <consortium name="Agbiome Team Llc"/>
            <person name="Bleich R.M."/>
            <person name="Grubbs K.J."/>
            <person name="Santa Maria K.C."/>
            <person name="Allen S.E."/>
            <person name="Farag S."/>
            <person name="Shank E.A."/>
            <person name="Bowers A."/>
        </authorList>
    </citation>
    <scope>NUCLEOTIDE SEQUENCE [LARGE SCALE GENOMIC DNA]</scope>
    <source>
        <strain evidence="1 2">AFS058004</strain>
    </source>
</reference>
<accession>A0A9X7C1S2</accession>
<dbReference type="Proteomes" id="UP000222944">
    <property type="component" value="Unassembled WGS sequence"/>
</dbReference>
<gene>
    <name evidence="1" type="ORF">CN899_07965</name>
</gene>
<dbReference type="Pfam" id="PF06854">
    <property type="entry name" value="Phage_Gp15"/>
    <property type="match status" value="1"/>
</dbReference>
<evidence type="ECO:0000313" key="2">
    <source>
        <dbReference type="Proteomes" id="UP000222944"/>
    </source>
</evidence>
<dbReference type="InterPro" id="IPR009660">
    <property type="entry name" value="Phage_A500_Gp15"/>
</dbReference>
<dbReference type="AlphaFoldDB" id="A0A9X7C1S2"/>
<dbReference type="RefSeq" id="WP_098866512.1">
    <property type="nucleotide sequence ID" value="NZ_NUFN01000007.1"/>
</dbReference>
<proteinExistence type="predicted"/>
<protein>
    <recommendedName>
        <fullName evidence="3">Bacteriophage Gp15 protein</fullName>
    </recommendedName>
</protein>
<sequence length="218" mass="26030">MFWREDDPYQLYEWNNIKFEVNLSFDNVLTFFELMEDEELTNNEKFWIAFEMFVEDEGVAESWGLHDRTEFILDFLRDKLQFDLRSNKNEENREKIPSFDFVEDSGRIYASFLFDYNMDLYAQQGKMSWSTFLSLFENLSSNTPFSQAVHYRTVKVPKKDKYNEDEIRHIHAMKEKYALKSDRIKKKLEKQQGQEAISKAMSFLHQIKGRQSGGEGIG</sequence>
<evidence type="ECO:0008006" key="3">
    <source>
        <dbReference type="Google" id="ProtNLM"/>
    </source>
</evidence>
<dbReference type="EMBL" id="NUFN01000007">
    <property type="protein sequence ID" value="PGH85767.1"/>
    <property type="molecule type" value="Genomic_DNA"/>
</dbReference>
<organism evidence="1 2">
    <name type="scientific">Bacillus thuringiensis</name>
    <dbReference type="NCBI Taxonomy" id="1428"/>
    <lineage>
        <taxon>Bacteria</taxon>
        <taxon>Bacillati</taxon>
        <taxon>Bacillota</taxon>
        <taxon>Bacilli</taxon>
        <taxon>Bacillales</taxon>
        <taxon>Bacillaceae</taxon>
        <taxon>Bacillus</taxon>
        <taxon>Bacillus cereus group</taxon>
    </lineage>
</organism>